<dbReference type="InterPro" id="IPR013785">
    <property type="entry name" value="Aldolase_TIM"/>
</dbReference>
<evidence type="ECO:0000256" key="10">
    <source>
        <dbReference type="RuleBase" id="RU004161"/>
    </source>
</evidence>
<dbReference type="SMART" id="SM01004">
    <property type="entry name" value="ALAD"/>
    <property type="match status" value="1"/>
</dbReference>
<dbReference type="Proteomes" id="UP001595791">
    <property type="component" value="Unassembled WGS sequence"/>
</dbReference>
<evidence type="ECO:0000256" key="1">
    <source>
        <dbReference type="ARBA" id="ARBA00004694"/>
    </source>
</evidence>
<dbReference type="EMBL" id="JBHSBU010000001">
    <property type="protein sequence ID" value="MFC4159535.1"/>
    <property type="molecule type" value="Genomic_DNA"/>
</dbReference>
<keyword evidence="12" id="KW-1185">Reference proteome</keyword>
<reference evidence="12" key="1">
    <citation type="journal article" date="2019" name="Int. J. Syst. Evol. Microbiol.">
        <title>The Global Catalogue of Microorganisms (GCM) 10K type strain sequencing project: providing services to taxonomists for standard genome sequencing and annotation.</title>
        <authorList>
            <consortium name="The Broad Institute Genomics Platform"/>
            <consortium name="The Broad Institute Genome Sequencing Center for Infectious Disease"/>
            <person name="Wu L."/>
            <person name="Ma J."/>
        </authorList>
    </citation>
    <scope>NUCLEOTIDE SEQUENCE [LARGE SCALE GENOMIC DNA]</scope>
    <source>
        <strain evidence="12">LMG 29894</strain>
    </source>
</reference>
<dbReference type="PANTHER" id="PTHR11458:SF0">
    <property type="entry name" value="DELTA-AMINOLEVULINIC ACID DEHYDRATASE"/>
    <property type="match status" value="1"/>
</dbReference>
<protein>
    <recommendedName>
        <fullName evidence="4">Delta-aminolevulinic acid dehydratase</fullName>
        <ecNumber evidence="3">4.2.1.24</ecNumber>
    </recommendedName>
    <alternativeName>
        <fullName evidence="8">Porphobilinogen synthase</fullName>
    </alternativeName>
</protein>
<sequence>MTQFDPSVFQTDLSTMLVRPRRGRTSPWMRDMVAEVDLSPRDLILPVFVRESPSQARETSMKGVVRYTVAELAEVAQEAQALGIPAIALFPVIDPSRRSEDADYARTDELACEAIAAIKAAQANIGVITDVAIDRYTSHGQDGLVRDGRILNDESVAILAEMALAHARAGADVVAPSDMMDGRVGAIRRTLDGAGYQHVSILSYTAKYASQFYGPFRDAVRSSAGLSKGPGPDGKKTYFLDVRNREEAIREARLDEQEGADILMVKPGGPFLDVILTLSQNSHLPIFAYQVSGEYAMLQMAAEAGWANYEGLLLETLLSFKRAGAKGIFTYGALDAAQVLVKR</sequence>
<dbReference type="GO" id="GO:0004655">
    <property type="term" value="F:porphobilinogen synthase activity"/>
    <property type="evidence" value="ECO:0007669"/>
    <property type="project" value="UniProtKB-EC"/>
</dbReference>
<evidence type="ECO:0000256" key="9">
    <source>
        <dbReference type="ARBA" id="ARBA00047651"/>
    </source>
</evidence>
<dbReference type="SUPFAM" id="SSF51569">
    <property type="entry name" value="Aldolase"/>
    <property type="match status" value="1"/>
</dbReference>
<dbReference type="Gene3D" id="3.20.20.70">
    <property type="entry name" value="Aldolase class I"/>
    <property type="match status" value="1"/>
</dbReference>
<dbReference type="Pfam" id="PF00490">
    <property type="entry name" value="ALAD"/>
    <property type="match status" value="1"/>
</dbReference>
<evidence type="ECO:0000256" key="4">
    <source>
        <dbReference type="ARBA" id="ARBA00020771"/>
    </source>
</evidence>
<evidence type="ECO:0000256" key="7">
    <source>
        <dbReference type="ARBA" id="ARBA00023244"/>
    </source>
</evidence>
<dbReference type="EC" id="4.2.1.24" evidence="3"/>
<dbReference type="PRINTS" id="PR00144">
    <property type="entry name" value="DALDHYDRTASE"/>
</dbReference>
<evidence type="ECO:0000313" key="11">
    <source>
        <dbReference type="EMBL" id="MFC4159535.1"/>
    </source>
</evidence>
<keyword evidence="7" id="KW-0627">Porphyrin biosynthesis</keyword>
<proteinExistence type="inferred from homology"/>
<comment type="similarity">
    <text evidence="2 10">Belongs to the ALAD family.</text>
</comment>
<gene>
    <name evidence="11" type="primary">hemB</name>
    <name evidence="11" type="ORF">ACFOW7_09255</name>
</gene>
<dbReference type="PANTHER" id="PTHR11458">
    <property type="entry name" value="DELTA-AMINOLEVULINIC ACID DEHYDRATASE"/>
    <property type="match status" value="1"/>
</dbReference>
<accession>A0ABV8MRK7</accession>
<dbReference type="PIRSF" id="PIRSF001415">
    <property type="entry name" value="Porphbilin_synth"/>
    <property type="match status" value="1"/>
</dbReference>
<evidence type="ECO:0000256" key="2">
    <source>
        <dbReference type="ARBA" id="ARBA00008055"/>
    </source>
</evidence>
<keyword evidence="5" id="KW-0350">Heme biosynthesis</keyword>
<dbReference type="RefSeq" id="WP_378163394.1">
    <property type="nucleotide sequence ID" value="NZ_JBHSBU010000001.1"/>
</dbReference>
<evidence type="ECO:0000256" key="5">
    <source>
        <dbReference type="ARBA" id="ARBA00023133"/>
    </source>
</evidence>
<comment type="pathway">
    <text evidence="1">Porphyrin-containing compound metabolism; protoporphyrin-IX biosynthesis; coproporphyrinogen-III from 5-aminolevulinate: step 1/4.</text>
</comment>
<comment type="catalytic activity">
    <reaction evidence="9">
        <text>2 5-aminolevulinate = porphobilinogen + 2 H2O + H(+)</text>
        <dbReference type="Rhea" id="RHEA:24064"/>
        <dbReference type="ChEBI" id="CHEBI:15377"/>
        <dbReference type="ChEBI" id="CHEBI:15378"/>
        <dbReference type="ChEBI" id="CHEBI:58126"/>
        <dbReference type="ChEBI" id="CHEBI:356416"/>
        <dbReference type="EC" id="4.2.1.24"/>
    </reaction>
</comment>
<evidence type="ECO:0000256" key="6">
    <source>
        <dbReference type="ARBA" id="ARBA00023239"/>
    </source>
</evidence>
<evidence type="ECO:0000313" key="12">
    <source>
        <dbReference type="Proteomes" id="UP001595791"/>
    </source>
</evidence>
<evidence type="ECO:0000256" key="3">
    <source>
        <dbReference type="ARBA" id="ARBA00012053"/>
    </source>
</evidence>
<evidence type="ECO:0000256" key="8">
    <source>
        <dbReference type="ARBA" id="ARBA00032837"/>
    </source>
</evidence>
<dbReference type="NCBIfam" id="NF006762">
    <property type="entry name" value="PRK09283.1"/>
    <property type="match status" value="1"/>
</dbReference>
<comment type="caution">
    <text evidence="11">The sequence shown here is derived from an EMBL/GenBank/DDBJ whole genome shotgun (WGS) entry which is preliminary data.</text>
</comment>
<organism evidence="11 12">
    <name type="scientific">Chitinimonas lacunae</name>
    <dbReference type="NCBI Taxonomy" id="1963018"/>
    <lineage>
        <taxon>Bacteria</taxon>
        <taxon>Pseudomonadati</taxon>
        <taxon>Pseudomonadota</taxon>
        <taxon>Betaproteobacteria</taxon>
        <taxon>Neisseriales</taxon>
        <taxon>Chitinibacteraceae</taxon>
        <taxon>Chitinimonas</taxon>
    </lineage>
</organism>
<keyword evidence="6 11" id="KW-0456">Lyase</keyword>
<dbReference type="InterPro" id="IPR001731">
    <property type="entry name" value="ALAD"/>
</dbReference>
<name>A0ABV8MRK7_9NEIS</name>